<dbReference type="AlphaFoldDB" id="A0A0V0J6R0"/>
<comment type="function">
    <text evidence="1">Ethanolamine phosphate transferase involved in glycosylphosphatidylinositol-anchor biosynthesis. Transfers ethanolamine phosphate to the first alpha-1,4-linked mannose of the glycosylphosphatidylinositol precursor of GPI-anchor.</text>
</comment>
<evidence type="ECO:0000313" key="2">
    <source>
        <dbReference type="EMBL" id="JAP61424.1"/>
    </source>
</evidence>
<feature type="transmembrane region" description="Helical" evidence="1">
    <location>
        <begin position="434"/>
        <end position="458"/>
    </location>
</feature>
<dbReference type="SUPFAM" id="SSF53649">
    <property type="entry name" value="Alkaline phosphatase-like"/>
    <property type="match status" value="1"/>
</dbReference>
<dbReference type="EMBL" id="GEEE01001801">
    <property type="protein sequence ID" value="JAP61424.1"/>
    <property type="molecule type" value="Transcribed_RNA"/>
</dbReference>
<keyword evidence="1" id="KW-1133">Transmembrane helix</keyword>
<reference evidence="2" key="1">
    <citation type="submission" date="2016-01" db="EMBL/GenBank/DDBJ databases">
        <title>Reference transcriptome for the parasite Schistocephalus solidus: insights into the molecular evolution of parasitism.</title>
        <authorList>
            <person name="Hebert F.O."/>
            <person name="Grambauer S."/>
            <person name="Barber I."/>
            <person name="Landry C.R."/>
            <person name="Aubin-Horth N."/>
        </authorList>
    </citation>
    <scope>NUCLEOTIDE SEQUENCE</scope>
</reference>
<keyword evidence="1" id="KW-0256">Endoplasmic reticulum</keyword>
<feature type="transmembrane region" description="Helical" evidence="1">
    <location>
        <begin position="615"/>
        <end position="633"/>
    </location>
</feature>
<organism evidence="2">
    <name type="scientific">Schistocephalus solidus</name>
    <name type="common">Tapeworm</name>
    <dbReference type="NCBI Taxonomy" id="70667"/>
    <lineage>
        <taxon>Eukaryota</taxon>
        <taxon>Metazoa</taxon>
        <taxon>Spiralia</taxon>
        <taxon>Lophotrochozoa</taxon>
        <taxon>Platyhelminthes</taxon>
        <taxon>Cestoda</taxon>
        <taxon>Eucestoda</taxon>
        <taxon>Diphyllobothriidea</taxon>
        <taxon>Diphyllobothriidae</taxon>
        <taxon>Schistocephalus</taxon>
    </lineage>
</organism>
<sequence>SLPHSLYVALVGRRSPCKYFSSRMRSTTLLVSFLSYILLLVCVLLVTYDTPLLSNVPPARIIDQPISKIAVVIIIDGMGQRAWEYTMSNRFSWLINITREYGISGVVKANAPTESRPRHTAIFAGFEENIANIKTSWSRSFQPFESVFNNVDVSWAFGSESVPLYFAANIRRMSHTISPSDAEVFQDFVRSADRILRELSPQRNSANDSTHGKIVFFNFASIDLADHIEGYSTPDYLKAVVQADNFVYAVYHFFQQRLSKELMNAMTFIVTADHGVLKYGGHGGDSVNEIYVPIFIWGGGIVREKSLPIMRRLDSISGYQILLNQVDICPLIASILGIKIPSNSMGSLPVELLDVSPARKLQLLLSNNRHLQSLLEATIERIKSTSFFPFLTTEREEPLMMQPRLHETEQLIHEQRRMEGRLISRLNSFRWLTWWSFSPLWLSLITMISLNLISAALMSEPSSEVLHRRCAKYVLALVLLVECLRASAASVSPRELTLVTLLCLLAYTFLDGTAKSLRNKFKSYLANAKLTTGAPTAAIPCLRSAIIFLSFLFMLSGFYVKSLLGLSVLSTLAAQVISIKLHRMLLAYLCVVSSSLASCILLIEEFRNQEKPPNGVLICTKFFGLLAMGLWVAGNVFFSRKLAVCEVGYSELA</sequence>
<evidence type="ECO:0000256" key="1">
    <source>
        <dbReference type="RuleBase" id="RU367138"/>
    </source>
</evidence>
<feature type="transmembrane region" description="Helical" evidence="1">
    <location>
        <begin position="585"/>
        <end position="603"/>
    </location>
</feature>
<feature type="non-terminal residue" evidence="2">
    <location>
        <position position="1"/>
    </location>
</feature>
<comment type="pathway">
    <text evidence="1">Glycolipid biosynthesis; glycosylphosphatidylinositol-anchor biosynthesis.</text>
</comment>
<dbReference type="InterPro" id="IPR017850">
    <property type="entry name" value="Alkaline_phosphatase_core_sf"/>
</dbReference>
<keyword evidence="1" id="KW-0472">Membrane</keyword>
<dbReference type="GO" id="GO:0006506">
    <property type="term" value="P:GPI anchor biosynthetic process"/>
    <property type="evidence" value="ECO:0007669"/>
    <property type="project" value="UniProtKB-UniPathway"/>
</dbReference>
<proteinExistence type="inferred from homology"/>
<dbReference type="EC" id="2.-.-.-" evidence="1"/>
<gene>
    <name evidence="2" type="primary">PIGN</name>
    <name evidence="2" type="ORF">TR147491</name>
</gene>
<comment type="caution">
    <text evidence="1">Lacks conserved residue(s) required for the propagation of feature annotation.</text>
</comment>
<name>A0A0V0J6R0_SCHSO</name>
<protein>
    <recommendedName>
        <fullName evidence="1">GPI ethanolamine phosphate transferase 1</fullName>
        <ecNumber evidence="1">2.-.-.-</ecNumber>
    </recommendedName>
</protein>
<keyword evidence="1" id="KW-0812">Transmembrane</keyword>
<keyword evidence="1" id="KW-0337">GPI-anchor biosynthesis</keyword>
<feature type="transmembrane region" description="Helical" evidence="1">
    <location>
        <begin position="28"/>
        <end position="48"/>
    </location>
</feature>
<comment type="similarity">
    <text evidence="1">Belongs to the PIGG/PIGN/PIGO family. PIGN subfamily.</text>
</comment>
<feature type="non-terminal residue" evidence="2">
    <location>
        <position position="653"/>
    </location>
</feature>
<dbReference type="PANTHER" id="PTHR12250:SF0">
    <property type="entry name" value="GPI ETHANOLAMINE PHOSPHATE TRANSFERASE 1"/>
    <property type="match status" value="1"/>
</dbReference>
<accession>A0A0V0J6R0</accession>
<keyword evidence="1 2" id="KW-0808">Transferase</keyword>
<dbReference type="GO" id="GO:0051377">
    <property type="term" value="F:mannose-ethanolamine phosphotransferase activity"/>
    <property type="evidence" value="ECO:0007669"/>
    <property type="project" value="UniProtKB-UniRule"/>
</dbReference>
<dbReference type="UniPathway" id="UPA00196"/>
<dbReference type="PANTHER" id="PTHR12250">
    <property type="entry name" value="PHOSPHATIDYLINOSITOL GLYCAN, CLASS N"/>
    <property type="match status" value="1"/>
</dbReference>
<dbReference type="Gene3D" id="3.40.720.10">
    <property type="entry name" value="Alkaline Phosphatase, subunit A"/>
    <property type="match status" value="1"/>
</dbReference>
<dbReference type="InterPro" id="IPR007070">
    <property type="entry name" value="GPI_EtnP_transferase_1"/>
</dbReference>
<dbReference type="GO" id="GO:0005789">
    <property type="term" value="C:endoplasmic reticulum membrane"/>
    <property type="evidence" value="ECO:0007669"/>
    <property type="project" value="UniProtKB-SubCell"/>
</dbReference>
<comment type="subcellular location">
    <subcellularLocation>
        <location evidence="1">Endoplasmic reticulum membrane</location>
        <topology evidence="1">Multi-pass membrane protein</topology>
    </subcellularLocation>
</comment>